<protein>
    <submittedName>
        <fullName evidence="1">Uncharacterized protein</fullName>
    </submittedName>
</protein>
<proteinExistence type="predicted"/>
<dbReference type="InParanoid" id="A0A2P6N2U2"/>
<evidence type="ECO:0000313" key="2">
    <source>
        <dbReference type="Proteomes" id="UP000241769"/>
    </source>
</evidence>
<sequence>MSNTAQAPISLRTPSLSRIKTAKTEAERTDIVKEVLPQATALELRLILSQWESITPLSAHITPAVNFQRHSFSSWLDPVILVLAIFTGLFTYESSEKAAALLAATNNTASNYVTAQEAATWAGYAKPQFILSLCQAGPAGVRRAELLFNQVCHSCIVENNGVFSECPECKKDCIWDC</sequence>
<dbReference type="Proteomes" id="UP000241769">
    <property type="component" value="Unassembled WGS sequence"/>
</dbReference>
<gene>
    <name evidence="1" type="ORF">PROFUN_13862</name>
</gene>
<reference evidence="1 2" key="1">
    <citation type="journal article" date="2018" name="Genome Biol. Evol.">
        <title>Multiple Roots of Fruiting Body Formation in Amoebozoa.</title>
        <authorList>
            <person name="Hillmann F."/>
            <person name="Forbes G."/>
            <person name="Novohradska S."/>
            <person name="Ferling I."/>
            <person name="Riege K."/>
            <person name="Groth M."/>
            <person name="Westermann M."/>
            <person name="Marz M."/>
            <person name="Spaller T."/>
            <person name="Winckler T."/>
            <person name="Schaap P."/>
            <person name="Glockner G."/>
        </authorList>
    </citation>
    <scope>NUCLEOTIDE SEQUENCE [LARGE SCALE GENOMIC DNA]</scope>
    <source>
        <strain evidence="1 2">Jena</strain>
    </source>
</reference>
<dbReference type="AlphaFoldDB" id="A0A2P6N2U2"/>
<evidence type="ECO:0000313" key="1">
    <source>
        <dbReference type="EMBL" id="PRP78252.1"/>
    </source>
</evidence>
<accession>A0A2P6N2U2</accession>
<keyword evidence="2" id="KW-1185">Reference proteome</keyword>
<organism evidence="1 2">
    <name type="scientific">Planoprotostelium fungivorum</name>
    <dbReference type="NCBI Taxonomy" id="1890364"/>
    <lineage>
        <taxon>Eukaryota</taxon>
        <taxon>Amoebozoa</taxon>
        <taxon>Evosea</taxon>
        <taxon>Variosea</taxon>
        <taxon>Cavosteliida</taxon>
        <taxon>Cavosteliaceae</taxon>
        <taxon>Planoprotostelium</taxon>
    </lineage>
</organism>
<comment type="caution">
    <text evidence="1">The sequence shown here is derived from an EMBL/GenBank/DDBJ whole genome shotgun (WGS) entry which is preliminary data.</text>
</comment>
<dbReference type="EMBL" id="MDYQ01000233">
    <property type="protein sequence ID" value="PRP78252.1"/>
    <property type="molecule type" value="Genomic_DNA"/>
</dbReference>
<name>A0A2P6N2U2_9EUKA</name>